<dbReference type="Proteomes" id="UP001501427">
    <property type="component" value="Unassembled WGS sequence"/>
</dbReference>
<dbReference type="RefSeq" id="WP_184881136.1">
    <property type="nucleotide sequence ID" value="NZ_BAAAHD010000033.1"/>
</dbReference>
<evidence type="ECO:0000259" key="3">
    <source>
        <dbReference type="Pfam" id="PF00685"/>
    </source>
</evidence>
<dbReference type="EMBL" id="BAAAHD010000033">
    <property type="protein sequence ID" value="GAA0572228.1"/>
    <property type="molecule type" value="Genomic_DNA"/>
</dbReference>
<evidence type="ECO:0000313" key="6">
    <source>
        <dbReference type="Proteomes" id="UP000549343"/>
    </source>
</evidence>
<sequence length="299" mass="33682">MISRRDAPQWVKEAGRAATRAGGRLTSGARMLPDFLMVGTQRGGTTSLFRALAAHPATAQPNFHKGVHYFDVNYPRGLSWYRGHFPVRSLAERRTAAADLPGADGTAPLAFESAGYYMHHPLAPERIARDLPGVKLIALLRDPVVRAYSAHKHELARGFETEPFERALDLEPERLAGEVDKIKADPAYVSHSHRHHSYVDRGQYADQIERLLELFGRERVLVVYAEDFFTEPEPCYDSILDFLGLPRWRPAAFERHNARPGSPLPDHLHRRLADHYAPYDDKLAALLGAEPAWRRTGAR</sequence>
<dbReference type="AlphaFoldDB" id="A0A7W7IA10"/>
<dbReference type="InterPro" id="IPR000863">
    <property type="entry name" value="Sulfotransferase_dom"/>
</dbReference>
<keyword evidence="1" id="KW-0808">Transferase</keyword>
<dbReference type="InterPro" id="IPR037359">
    <property type="entry name" value="NST/OST"/>
</dbReference>
<evidence type="ECO:0000313" key="7">
    <source>
        <dbReference type="Proteomes" id="UP001501427"/>
    </source>
</evidence>
<reference evidence="5 6" key="2">
    <citation type="submission" date="2020-08" db="EMBL/GenBank/DDBJ databases">
        <title>Sequencing the genomes of 1000 actinobacteria strains.</title>
        <authorList>
            <person name="Klenk H.-P."/>
        </authorList>
    </citation>
    <scope>NUCLEOTIDE SEQUENCE [LARGE SCALE GENOMIC DNA]</scope>
    <source>
        <strain evidence="5 6">DSM 44772</strain>
    </source>
</reference>
<evidence type="ECO:0000313" key="4">
    <source>
        <dbReference type="EMBL" id="GAA0572228.1"/>
    </source>
</evidence>
<dbReference type="GO" id="GO:0008146">
    <property type="term" value="F:sulfotransferase activity"/>
    <property type="evidence" value="ECO:0007669"/>
    <property type="project" value="InterPro"/>
</dbReference>
<gene>
    <name evidence="5" type="ORF">F4557_001607</name>
    <name evidence="4" type="ORF">GCM10009546_38680</name>
</gene>
<keyword evidence="7" id="KW-1185">Reference proteome</keyword>
<reference evidence="4 7" key="1">
    <citation type="journal article" date="2019" name="Int. J. Syst. Evol. Microbiol.">
        <title>The Global Catalogue of Microorganisms (GCM) 10K type strain sequencing project: providing services to taxonomists for standard genome sequencing and annotation.</title>
        <authorList>
            <consortium name="The Broad Institute Genomics Platform"/>
            <consortium name="The Broad Institute Genome Sequencing Center for Infectious Disease"/>
            <person name="Wu L."/>
            <person name="Ma J."/>
        </authorList>
    </citation>
    <scope>NUCLEOTIDE SEQUENCE [LARGE SCALE GENOMIC DNA]</scope>
    <source>
        <strain evidence="4 7">JCM 10667</strain>
    </source>
</reference>
<dbReference type="SUPFAM" id="SSF52540">
    <property type="entry name" value="P-loop containing nucleoside triphosphate hydrolases"/>
    <property type="match status" value="1"/>
</dbReference>
<evidence type="ECO:0000256" key="1">
    <source>
        <dbReference type="ARBA" id="ARBA00022679"/>
    </source>
</evidence>
<proteinExistence type="predicted"/>
<comment type="caution">
    <text evidence="5">The sequence shown here is derived from an EMBL/GenBank/DDBJ whole genome shotgun (WGS) entry which is preliminary data.</text>
</comment>
<feature type="domain" description="Sulfotransferase" evidence="3">
    <location>
        <begin position="33"/>
        <end position="246"/>
    </location>
</feature>
<dbReference type="InterPro" id="IPR027417">
    <property type="entry name" value="P-loop_NTPase"/>
</dbReference>
<evidence type="ECO:0000313" key="5">
    <source>
        <dbReference type="EMBL" id="MBB4773189.1"/>
    </source>
</evidence>
<dbReference type="PANTHER" id="PTHR10605:SF56">
    <property type="entry name" value="BIFUNCTIONAL HEPARAN SULFATE N-DEACETYLASE_N-SULFOTRANSFERASE"/>
    <property type="match status" value="1"/>
</dbReference>
<dbReference type="EMBL" id="JACHMV010000001">
    <property type="protein sequence ID" value="MBB4773189.1"/>
    <property type="molecule type" value="Genomic_DNA"/>
</dbReference>
<dbReference type="PANTHER" id="PTHR10605">
    <property type="entry name" value="HEPARAN SULFATE SULFOTRANSFERASE"/>
    <property type="match status" value="1"/>
</dbReference>
<dbReference type="Gene3D" id="3.40.50.300">
    <property type="entry name" value="P-loop containing nucleotide triphosphate hydrolases"/>
    <property type="match status" value="1"/>
</dbReference>
<dbReference type="Pfam" id="PF00685">
    <property type="entry name" value="Sulfotransfer_1"/>
    <property type="match status" value="1"/>
</dbReference>
<keyword evidence="2" id="KW-0325">Glycoprotein</keyword>
<organism evidence="5 6">
    <name type="scientific">Actinomadura livida</name>
    <dbReference type="NCBI Taxonomy" id="79909"/>
    <lineage>
        <taxon>Bacteria</taxon>
        <taxon>Bacillati</taxon>
        <taxon>Actinomycetota</taxon>
        <taxon>Actinomycetes</taxon>
        <taxon>Streptosporangiales</taxon>
        <taxon>Thermomonosporaceae</taxon>
        <taxon>Actinomadura</taxon>
    </lineage>
</organism>
<name>A0A7W7IA10_9ACTN</name>
<evidence type="ECO:0000256" key="2">
    <source>
        <dbReference type="ARBA" id="ARBA00023180"/>
    </source>
</evidence>
<dbReference type="Proteomes" id="UP000549343">
    <property type="component" value="Unassembled WGS sequence"/>
</dbReference>
<reference evidence="4" key="3">
    <citation type="submission" date="2023-12" db="EMBL/GenBank/DDBJ databases">
        <authorList>
            <person name="Sun Q."/>
            <person name="Inoue M."/>
        </authorList>
    </citation>
    <scope>NUCLEOTIDE SEQUENCE</scope>
    <source>
        <strain evidence="4">JCM 10667</strain>
    </source>
</reference>
<accession>A0A7W7IA10</accession>
<protein>
    <submittedName>
        <fullName evidence="4">Sulfotransferase</fullName>
    </submittedName>
</protein>